<sequence>METDDAIIDLLQTLADMDLTFTVLKETDIERNVNRLRKHPSNEVRGLVKQLVRKWKDLVDEWVGSNNSALARSTLTGDSPLVQNVSSGLLKVRLNGNGSNELNWY</sequence>
<accession>A0A9K3IZ11</accession>
<dbReference type="PROSITE" id="PS51319">
    <property type="entry name" value="TFIIS_N"/>
    <property type="match status" value="1"/>
</dbReference>
<dbReference type="Gene3D" id="1.20.930.10">
    <property type="entry name" value="Conserved domain common to transcription factors TFIIS, elongin A, CRSP70"/>
    <property type="match status" value="1"/>
</dbReference>
<proteinExistence type="predicted"/>
<protein>
    <submittedName>
        <fullName evidence="5">Transcription regulator IWS1 family</fullName>
    </submittedName>
</protein>
<dbReference type="GO" id="GO:0005634">
    <property type="term" value="C:nucleus"/>
    <property type="evidence" value="ECO:0007669"/>
    <property type="project" value="UniProtKB-SubCell"/>
</dbReference>
<dbReference type="CDD" id="cd00183">
    <property type="entry name" value="TFIIS_I"/>
    <property type="match status" value="1"/>
</dbReference>
<dbReference type="InterPro" id="IPR044790">
    <property type="entry name" value="MD26C-like"/>
</dbReference>
<evidence type="ECO:0000313" key="5">
    <source>
        <dbReference type="EMBL" id="KAF5805425.1"/>
    </source>
</evidence>
<dbReference type="Pfam" id="PF08711">
    <property type="entry name" value="Med26"/>
    <property type="match status" value="1"/>
</dbReference>
<dbReference type="Gramene" id="mRNA:HanXRQr2_Chr05g0209181">
    <property type="protein sequence ID" value="mRNA:HanXRQr2_Chr05g0209181"/>
    <property type="gene ID" value="HanXRQr2_Chr05g0209181"/>
</dbReference>
<dbReference type="InterPro" id="IPR017923">
    <property type="entry name" value="TFIIS_N"/>
</dbReference>
<organism evidence="5 6">
    <name type="scientific">Helianthus annuus</name>
    <name type="common">Common sunflower</name>
    <dbReference type="NCBI Taxonomy" id="4232"/>
    <lineage>
        <taxon>Eukaryota</taxon>
        <taxon>Viridiplantae</taxon>
        <taxon>Streptophyta</taxon>
        <taxon>Embryophyta</taxon>
        <taxon>Tracheophyta</taxon>
        <taxon>Spermatophyta</taxon>
        <taxon>Magnoliopsida</taxon>
        <taxon>eudicotyledons</taxon>
        <taxon>Gunneridae</taxon>
        <taxon>Pentapetalae</taxon>
        <taxon>asterids</taxon>
        <taxon>campanulids</taxon>
        <taxon>Asterales</taxon>
        <taxon>Asteraceae</taxon>
        <taxon>Asteroideae</taxon>
        <taxon>Heliantheae alliance</taxon>
        <taxon>Heliantheae</taxon>
        <taxon>Helianthus</taxon>
    </lineage>
</organism>
<dbReference type="PANTHER" id="PTHR47210">
    <property type="entry name" value="MEDIATOR OF RNA POLYMERASE II TRANSCRIPTION SUBUNIT 26C-RELATED"/>
    <property type="match status" value="1"/>
</dbReference>
<dbReference type="SMART" id="SM00509">
    <property type="entry name" value="TFS2N"/>
    <property type="match status" value="1"/>
</dbReference>
<dbReference type="InterPro" id="IPR003617">
    <property type="entry name" value="TFIIS/CRSP70_N_sub"/>
</dbReference>
<feature type="domain" description="TFIIS N-terminal" evidence="4">
    <location>
        <begin position="1"/>
        <end position="62"/>
    </location>
</feature>
<keyword evidence="6" id="KW-1185">Reference proteome</keyword>
<dbReference type="SUPFAM" id="SSF47676">
    <property type="entry name" value="Conserved domain common to transcription factors TFIIS, elongin A, CRSP70"/>
    <property type="match status" value="1"/>
</dbReference>
<dbReference type="EMBL" id="MNCJ02000320">
    <property type="protein sequence ID" value="KAF5805425.1"/>
    <property type="molecule type" value="Genomic_DNA"/>
</dbReference>
<dbReference type="AlphaFoldDB" id="A0A9K3IZ11"/>
<evidence type="ECO:0000259" key="4">
    <source>
        <dbReference type="PROSITE" id="PS51319"/>
    </source>
</evidence>
<dbReference type="InterPro" id="IPR035441">
    <property type="entry name" value="TFIIS/LEDGF_dom_sf"/>
</dbReference>
<comment type="caution">
    <text evidence="5">The sequence shown here is derived from an EMBL/GenBank/DDBJ whole genome shotgun (WGS) entry which is preliminary data.</text>
</comment>
<evidence type="ECO:0000313" key="6">
    <source>
        <dbReference type="Proteomes" id="UP000215914"/>
    </source>
</evidence>
<evidence type="ECO:0000256" key="1">
    <source>
        <dbReference type="ARBA" id="ARBA00004123"/>
    </source>
</evidence>
<dbReference type="Proteomes" id="UP000215914">
    <property type="component" value="Unassembled WGS sequence"/>
</dbReference>
<name>A0A9K3IZ11_HELAN</name>
<gene>
    <name evidence="5" type="ORF">HanXRQr2_Chr05g0209181</name>
</gene>
<comment type="subcellular location">
    <subcellularLocation>
        <location evidence="1 3">Nucleus</location>
    </subcellularLocation>
</comment>
<dbReference type="PANTHER" id="PTHR47210:SF1">
    <property type="entry name" value="MEDIATOR OF RNA POLYMERASE II TRANSCRIPTION SUBUNIT 26C-RELATED"/>
    <property type="match status" value="1"/>
</dbReference>
<evidence type="ECO:0000256" key="3">
    <source>
        <dbReference type="PROSITE-ProRule" id="PRU00649"/>
    </source>
</evidence>
<evidence type="ECO:0000256" key="2">
    <source>
        <dbReference type="ARBA" id="ARBA00023242"/>
    </source>
</evidence>
<keyword evidence="2 3" id="KW-0539">Nucleus</keyword>
<reference evidence="5" key="1">
    <citation type="journal article" date="2017" name="Nature">
        <title>The sunflower genome provides insights into oil metabolism, flowering and Asterid evolution.</title>
        <authorList>
            <person name="Badouin H."/>
            <person name="Gouzy J."/>
            <person name="Grassa C.J."/>
            <person name="Murat F."/>
            <person name="Staton S.E."/>
            <person name="Cottret L."/>
            <person name="Lelandais-Briere C."/>
            <person name="Owens G.L."/>
            <person name="Carrere S."/>
            <person name="Mayjonade B."/>
            <person name="Legrand L."/>
            <person name="Gill N."/>
            <person name="Kane N.C."/>
            <person name="Bowers J.E."/>
            <person name="Hubner S."/>
            <person name="Bellec A."/>
            <person name="Berard A."/>
            <person name="Berges H."/>
            <person name="Blanchet N."/>
            <person name="Boniface M.C."/>
            <person name="Brunel D."/>
            <person name="Catrice O."/>
            <person name="Chaidir N."/>
            <person name="Claudel C."/>
            <person name="Donnadieu C."/>
            <person name="Faraut T."/>
            <person name="Fievet G."/>
            <person name="Helmstetter N."/>
            <person name="King M."/>
            <person name="Knapp S.J."/>
            <person name="Lai Z."/>
            <person name="Le Paslier M.C."/>
            <person name="Lippi Y."/>
            <person name="Lorenzon L."/>
            <person name="Mandel J.R."/>
            <person name="Marage G."/>
            <person name="Marchand G."/>
            <person name="Marquand E."/>
            <person name="Bret-Mestries E."/>
            <person name="Morien E."/>
            <person name="Nambeesan S."/>
            <person name="Nguyen T."/>
            <person name="Pegot-Espagnet P."/>
            <person name="Pouilly N."/>
            <person name="Raftis F."/>
            <person name="Sallet E."/>
            <person name="Schiex T."/>
            <person name="Thomas J."/>
            <person name="Vandecasteele C."/>
            <person name="Vares D."/>
            <person name="Vear F."/>
            <person name="Vautrin S."/>
            <person name="Crespi M."/>
            <person name="Mangin B."/>
            <person name="Burke J.M."/>
            <person name="Salse J."/>
            <person name="Munos S."/>
            <person name="Vincourt P."/>
            <person name="Rieseberg L.H."/>
            <person name="Langlade N.B."/>
        </authorList>
    </citation>
    <scope>NUCLEOTIDE SEQUENCE</scope>
    <source>
        <tissue evidence="5">Leaves</tissue>
    </source>
</reference>
<reference evidence="5" key="2">
    <citation type="submission" date="2020-06" db="EMBL/GenBank/DDBJ databases">
        <title>Helianthus annuus Genome sequencing and assembly Release 2.</title>
        <authorList>
            <person name="Gouzy J."/>
            <person name="Langlade N."/>
            <person name="Munos S."/>
        </authorList>
    </citation>
    <scope>NUCLEOTIDE SEQUENCE</scope>
    <source>
        <tissue evidence="5">Leaves</tissue>
    </source>
</reference>